<gene>
    <name evidence="13" type="ORF">HYALB_00011098</name>
</gene>
<keyword evidence="11" id="KW-0812">Transmembrane</keyword>
<dbReference type="GO" id="GO:0042124">
    <property type="term" value="F:1,3-beta-glucanosyltransferase activity"/>
    <property type="evidence" value="ECO:0007669"/>
    <property type="project" value="TreeGrafter"/>
</dbReference>
<keyword evidence="11" id="KW-1133">Transmembrane helix</keyword>
<dbReference type="GO" id="GO:0071970">
    <property type="term" value="P:fungal-type cell wall (1-&gt;3)-beta-D-glucan biosynthetic process"/>
    <property type="evidence" value="ECO:0007669"/>
    <property type="project" value="TreeGrafter"/>
</dbReference>
<feature type="signal peptide" evidence="9">
    <location>
        <begin position="1"/>
        <end position="22"/>
    </location>
</feature>
<evidence type="ECO:0000256" key="6">
    <source>
        <dbReference type="ARBA" id="ARBA00023157"/>
    </source>
</evidence>
<dbReference type="Gene3D" id="3.20.20.80">
    <property type="entry name" value="Glycosidases"/>
    <property type="match status" value="1"/>
</dbReference>
<keyword evidence="9" id="KW-0808">Transferase</keyword>
<dbReference type="SUPFAM" id="SSF51445">
    <property type="entry name" value="(Trans)glycosidases"/>
    <property type="match status" value="1"/>
</dbReference>
<dbReference type="SMART" id="SM00768">
    <property type="entry name" value="X8"/>
    <property type="match status" value="1"/>
</dbReference>
<feature type="region of interest" description="Disordered" evidence="10">
    <location>
        <begin position="485"/>
        <end position="507"/>
    </location>
</feature>
<dbReference type="PANTHER" id="PTHR31468">
    <property type="entry name" value="1,3-BETA-GLUCANOSYLTRANSFERASE GAS1"/>
    <property type="match status" value="1"/>
</dbReference>
<evidence type="ECO:0000313" key="14">
    <source>
        <dbReference type="Proteomes" id="UP000701801"/>
    </source>
</evidence>
<comment type="function">
    <text evidence="9">Splits internally a 1,3-beta-glucan molecule and transfers the newly generated reducing end (the donor) to the non-reducing end of another 1,3-beta-glucan molecule (the acceptor) forming a 1,3-beta linkage, resulting in the elongation of 1,3-beta-glucan chains in the cell wall.</text>
</comment>
<dbReference type="FunFam" id="3.20.20.80:FF:000038">
    <property type="entry name" value="1,3-beta-glucanosyltransferase"/>
    <property type="match status" value="1"/>
</dbReference>
<dbReference type="Proteomes" id="UP000701801">
    <property type="component" value="Unassembled WGS sequence"/>
</dbReference>
<dbReference type="GO" id="GO:0031505">
    <property type="term" value="P:fungal-type cell wall organization"/>
    <property type="evidence" value="ECO:0007669"/>
    <property type="project" value="TreeGrafter"/>
</dbReference>
<dbReference type="InterPro" id="IPR017853">
    <property type="entry name" value="GH"/>
</dbReference>
<proteinExistence type="inferred from homology"/>
<dbReference type="OrthoDB" id="421038at2759"/>
<evidence type="ECO:0000256" key="4">
    <source>
        <dbReference type="ARBA" id="ARBA00022729"/>
    </source>
</evidence>
<dbReference type="GO" id="GO:0005886">
    <property type="term" value="C:plasma membrane"/>
    <property type="evidence" value="ECO:0007669"/>
    <property type="project" value="UniProtKB-SubCell"/>
</dbReference>
<dbReference type="EMBL" id="CAJVRM010000256">
    <property type="protein sequence ID" value="CAG8978400.1"/>
    <property type="molecule type" value="Genomic_DNA"/>
</dbReference>
<name>A0A9N9LSL1_9HELO</name>
<comment type="caution">
    <text evidence="13">The sequence shown here is derived from an EMBL/GenBank/DDBJ whole genome shotgun (WGS) entry which is preliminary data.</text>
</comment>
<dbReference type="Pfam" id="PF07983">
    <property type="entry name" value="X8"/>
    <property type="match status" value="1"/>
</dbReference>
<dbReference type="EC" id="2.4.1.-" evidence="9"/>
<evidence type="ECO:0000256" key="9">
    <source>
        <dbReference type="RuleBase" id="RU361209"/>
    </source>
</evidence>
<dbReference type="Pfam" id="PF03198">
    <property type="entry name" value="Glyco_hydro_72"/>
    <property type="match status" value="1"/>
</dbReference>
<comment type="similarity">
    <text evidence="2 9">Belongs to the glycosyl hydrolase 72 family.</text>
</comment>
<evidence type="ECO:0000256" key="5">
    <source>
        <dbReference type="ARBA" id="ARBA00023136"/>
    </source>
</evidence>
<dbReference type="AlphaFoldDB" id="A0A9N9LSL1"/>
<evidence type="ECO:0000256" key="11">
    <source>
        <dbReference type="SAM" id="Phobius"/>
    </source>
</evidence>
<accession>A0A9N9LSL1</accession>
<keyword evidence="6" id="KW-1015">Disulfide bond</keyword>
<evidence type="ECO:0000256" key="8">
    <source>
        <dbReference type="ARBA" id="ARBA00023288"/>
    </source>
</evidence>
<dbReference type="PANTHER" id="PTHR31468:SF2">
    <property type="entry name" value="1,3-BETA-GLUCANOSYLTRANSFERASE GAS1"/>
    <property type="match status" value="1"/>
</dbReference>
<evidence type="ECO:0000256" key="7">
    <source>
        <dbReference type="ARBA" id="ARBA00023180"/>
    </source>
</evidence>
<evidence type="ECO:0000256" key="3">
    <source>
        <dbReference type="ARBA" id="ARBA00022622"/>
    </source>
</evidence>
<organism evidence="13 14">
    <name type="scientific">Hymenoscyphus albidus</name>
    <dbReference type="NCBI Taxonomy" id="595503"/>
    <lineage>
        <taxon>Eukaryota</taxon>
        <taxon>Fungi</taxon>
        <taxon>Dikarya</taxon>
        <taxon>Ascomycota</taxon>
        <taxon>Pezizomycotina</taxon>
        <taxon>Leotiomycetes</taxon>
        <taxon>Helotiales</taxon>
        <taxon>Helotiaceae</taxon>
        <taxon>Hymenoscyphus</taxon>
    </lineage>
</organism>
<dbReference type="InterPro" id="IPR012946">
    <property type="entry name" value="X8"/>
</dbReference>
<sequence>MAKYSFIPILAAATLVLNTASAALDPIVIKGSKFFYKSNGTQFFIKGVAYQSGIGANGGEPAGGQTYVDPLGDVTSCTRDVPLLQKLGVNTIRTYAIDPTKDHTTCMKLLDDAGIYVISDLGEPSQSIIRTDPQWTTALFDRYTSVVDSLAPYSNVIGFFAGNEVPNNLTYTGSAAFVKAAVRDTKAYIASKKYRPLGVGYAADDDQTVRAQVAAYLNCGDAVSQIDFWGYNIYEWCGDSSFEQSGYSERVKEFATYSVPSFFAEYGCNSPGGAAERKFTEVAAIYGDQMTPVFSGGIVFEYFQEVNDFGLVTAINPSAVSTLADYAPLQTQLASAKPNGVEMGSYNPTNSAQACPPVASNWNAAEKLPPTPDKGVCACMMSTLACQAKTSIDKESFGPLFAQVCGYDGGKPCANIVRNTTTGVYGAYSMCNATEQLSNAFSTYYASLPAADQAKGCDFGGNATVVKVSAQSSCSAVLSSATAALPGGSGGSGGSGSGAASSTTKKSDGGMVVGASLGLGKYLFAVGFTLVAGLSGMGMILL</sequence>
<evidence type="ECO:0000256" key="2">
    <source>
        <dbReference type="ARBA" id="ARBA00007528"/>
    </source>
</evidence>
<keyword evidence="7" id="KW-0325">Glycoprotein</keyword>
<reference evidence="13" key="1">
    <citation type="submission" date="2021-07" db="EMBL/GenBank/DDBJ databases">
        <authorList>
            <person name="Durling M."/>
        </authorList>
    </citation>
    <scope>NUCLEOTIDE SEQUENCE</scope>
</reference>
<feature type="chain" id="PRO_5040539296" description="1,3-beta-glucanosyltransferase" evidence="9">
    <location>
        <begin position="23"/>
        <end position="542"/>
    </location>
</feature>
<keyword evidence="14" id="KW-1185">Reference proteome</keyword>
<evidence type="ECO:0000313" key="13">
    <source>
        <dbReference type="EMBL" id="CAG8978400.1"/>
    </source>
</evidence>
<dbReference type="InterPro" id="IPR004886">
    <property type="entry name" value="Glucanosyltransferase"/>
</dbReference>
<dbReference type="Gene3D" id="1.20.58.1040">
    <property type="match status" value="1"/>
</dbReference>
<protein>
    <recommendedName>
        <fullName evidence="9">1,3-beta-glucanosyltransferase</fullName>
        <ecNumber evidence="9">2.4.1.-</ecNumber>
    </recommendedName>
</protein>
<dbReference type="GO" id="GO:0098552">
    <property type="term" value="C:side of membrane"/>
    <property type="evidence" value="ECO:0007669"/>
    <property type="project" value="UniProtKB-KW"/>
</dbReference>
<comment type="subcellular location">
    <subcellularLocation>
        <location evidence="1 9">Cell membrane</location>
        <topology evidence="1 9">Lipid-anchor</topology>
        <topology evidence="1 9">GPI-anchor</topology>
    </subcellularLocation>
</comment>
<feature type="transmembrane region" description="Helical" evidence="11">
    <location>
        <begin position="522"/>
        <end position="541"/>
    </location>
</feature>
<feature type="domain" description="X8" evidence="12">
    <location>
        <begin position="384"/>
        <end position="476"/>
    </location>
</feature>
<evidence type="ECO:0000256" key="1">
    <source>
        <dbReference type="ARBA" id="ARBA00004609"/>
    </source>
</evidence>
<feature type="compositionally biased region" description="Gly residues" evidence="10">
    <location>
        <begin position="487"/>
        <end position="497"/>
    </location>
</feature>
<evidence type="ECO:0000259" key="12">
    <source>
        <dbReference type="SMART" id="SM00768"/>
    </source>
</evidence>
<keyword evidence="4 9" id="KW-0732">Signal</keyword>
<evidence type="ECO:0000256" key="10">
    <source>
        <dbReference type="SAM" id="MobiDB-lite"/>
    </source>
</evidence>
<keyword evidence="8 9" id="KW-0449">Lipoprotein</keyword>
<keyword evidence="5 9" id="KW-0472">Membrane</keyword>
<keyword evidence="3 9" id="KW-0336">GPI-anchor</keyword>